<dbReference type="EMBL" id="CAJNDS010001236">
    <property type="protein sequence ID" value="CAE7253069.1"/>
    <property type="molecule type" value="Genomic_DNA"/>
</dbReference>
<accession>A0A812LXT1</accession>
<evidence type="ECO:0000256" key="1">
    <source>
        <dbReference type="SAM" id="MobiDB-lite"/>
    </source>
</evidence>
<organism evidence="2 3">
    <name type="scientific">Symbiodinium natans</name>
    <dbReference type="NCBI Taxonomy" id="878477"/>
    <lineage>
        <taxon>Eukaryota</taxon>
        <taxon>Sar</taxon>
        <taxon>Alveolata</taxon>
        <taxon>Dinophyceae</taxon>
        <taxon>Suessiales</taxon>
        <taxon>Symbiodiniaceae</taxon>
        <taxon>Symbiodinium</taxon>
    </lineage>
</organism>
<feature type="compositionally biased region" description="Basic and acidic residues" evidence="1">
    <location>
        <begin position="33"/>
        <end position="54"/>
    </location>
</feature>
<dbReference type="AlphaFoldDB" id="A0A812LXT1"/>
<gene>
    <name evidence="2" type="ORF">SNAT2548_LOCUS12697</name>
</gene>
<feature type="region of interest" description="Disordered" evidence="1">
    <location>
        <begin position="29"/>
        <end position="98"/>
    </location>
</feature>
<evidence type="ECO:0000313" key="2">
    <source>
        <dbReference type="EMBL" id="CAE7253069.1"/>
    </source>
</evidence>
<keyword evidence="3" id="KW-1185">Reference proteome</keyword>
<reference evidence="2" key="1">
    <citation type="submission" date="2021-02" db="EMBL/GenBank/DDBJ databases">
        <authorList>
            <person name="Dougan E. K."/>
            <person name="Rhodes N."/>
            <person name="Thang M."/>
            <person name="Chan C."/>
        </authorList>
    </citation>
    <scope>NUCLEOTIDE SEQUENCE</scope>
</reference>
<dbReference type="Proteomes" id="UP000604046">
    <property type="component" value="Unassembled WGS sequence"/>
</dbReference>
<sequence length="162" mass="18148">MSKKRIQEIMEQRRLNKIASSNAWHAKFVKKGVLREDGKKQPKSDEPETDEKQETAAQKVNPDKAKQKQEPSSSSGSVNPDKAKQKQEPSSSSGSKFKPSALFHAKWDFVSGRTQLATCFFIVRAFQASNTNKNLKGQELVNEANKASALTSWFTHTSHLQT</sequence>
<comment type="caution">
    <text evidence="2">The sequence shown here is derived from an EMBL/GenBank/DDBJ whole genome shotgun (WGS) entry which is preliminary data.</text>
</comment>
<proteinExistence type="predicted"/>
<protein>
    <submittedName>
        <fullName evidence="2">Uncharacterized protein</fullName>
    </submittedName>
</protein>
<name>A0A812LXT1_9DINO</name>
<feature type="compositionally biased region" description="Low complexity" evidence="1">
    <location>
        <begin position="88"/>
        <end position="98"/>
    </location>
</feature>
<evidence type="ECO:0000313" key="3">
    <source>
        <dbReference type="Proteomes" id="UP000604046"/>
    </source>
</evidence>